<evidence type="ECO:0000313" key="2">
    <source>
        <dbReference type="EMBL" id="MBC5642372.1"/>
    </source>
</evidence>
<keyword evidence="1" id="KW-0472">Membrane</keyword>
<feature type="transmembrane region" description="Helical" evidence="1">
    <location>
        <begin position="43"/>
        <end position="68"/>
    </location>
</feature>
<reference evidence="2 3" key="1">
    <citation type="submission" date="2020-08" db="EMBL/GenBank/DDBJ databases">
        <title>Genome public.</title>
        <authorList>
            <person name="Liu C."/>
            <person name="Sun Q."/>
        </authorList>
    </citation>
    <scope>NUCLEOTIDE SEQUENCE [LARGE SCALE GENOMIC DNA]</scope>
    <source>
        <strain evidence="2 3">BX2</strain>
    </source>
</reference>
<keyword evidence="3" id="KW-1185">Reference proteome</keyword>
<dbReference type="Proteomes" id="UP000644010">
    <property type="component" value="Unassembled WGS sequence"/>
</dbReference>
<feature type="transmembrane region" description="Helical" evidence="1">
    <location>
        <begin position="128"/>
        <end position="149"/>
    </location>
</feature>
<evidence type="ECO:0000256" key="1">
    <source>
        <dbReference type="SAM" id="Phobius"/>
    </source>
</evidence>
<feature type="transmembrane region" description="Helical" evidence="1">
    <location>
        <begin position="155"/>
        <end position="174"/>
    </location>
</feature>
<keyword evidence="1" id="KW-0812">Transmembrane</keyword>
<organism evidence="2 3">
    <name type="scientific">Parabacteroides segnis</name>
    <dbReference type="NCBI Taxonomy" id="2763058"/>
    <lineage>
        <taxon>Bacteria</taxon>
        <taxon>Pseudomonadati</taxon>
        <taxon>Bacteroidota</taxon>
        <taxon>Bacteroidia</taxon>
        <taxon>Bacteroidales</taxon>
        <taxon>Tannerellaceae</taxon>
        <taxon>Parabacteroides</taxon>
    </lineage>
</organism>
<keyword evidence="1" id="KW-1133">Transmembrane helix</keyword>
<gene>
    <name evidence="2" type="ORF">H8S77_05675</name>
</gene>
<dbReference type="RefSeq" id="WP_186958631.1">
    <property type="nucleotide sequence ID" value="NZ_JACOOI010000004.1"/>
</dbReference>
<evidence type="ECO:0000313" key="3">
    <source>
        <dbReference type="Proteomes" id="UP000644010"/>
    </source>
</evidence>
<protein>
    <submittedName>
        <fullName evidence="2">Uncharacterized protein</fullName>
    </submittedName>
</protein>
<proteinExistence type="predicted"/>
<name>A0ABR7DXY1_9BACT</name>
<accession>A0ABR7DXY1</accession>
<comment type="caution">
    <text evidence="2">The sequence shown here is derived from an EMBL/GenBank/DDBJ whole genome shotgun (WGS) entry which is preliminary data.</text>
</comment>
<dbReference type="EMBL" id="JACOOI010000004">
    <property type="protein sequence ID" value="MBC5642372.1"/>
    <property type="molecule type" value="Genomic_DNA"/>
</dbReference>
<feature type="transmembrane region" description="Helical" evidence="1">
    <location>
        <begin position="74"/>
        <end position="95"/>
    </location>
</feature>
<sequence>MELEEMKNTWNLLNRRLDEDKLLKESLIREIIQRKADRVINKLINYDIFSVVTLLLLIPLMVYCYFWFGGKFVTWDIYIIYGIIICLSGIAWYAFKIQTMMKVDLSKQINENIYHINRYNICVRREKLFANFVFGPVFVFLAICMFIEMKARFDLWVFLICMVALASLTTYWTYKRIYDKNITSILRSFNEIKELEEKE</sequence>